<feature type="chain" id="PRO_5002064465" evidence="1">
    <location>
        <begin position="20"/>
        <end position="114"/>
    </location>
</feature>
<dbReference type="AlphaFoldDB" id="A0A0A9EV48"/>
<organism evidence="2">
    <name type="scientific">Arundo donax</name>
    <name type="common">Giant reed</name>
    <name type="synonym">Donax arundinaceus</name>
    <dbReference type="NCBI Taxonomy" id="35708"/>
    <lineage>
        <taxon>Eukaryota</taxon>
        <taxon>Viridiplantae</taxon>
        <taxon>Streptophyta</taxon>
        <taxon>Embryophyta</taxon>
        <taxon>Tracheophyta</taxon>
        <taxon>Spermatophyta</taxon>
        <taxon>Magnoliopsida</taxon>
        <taxon>Liliopsida</taxon>
        <taxon>Poales</taxon>
        <taxon>Poaceae</taxon>
        <taxon>PACMAD clade</taxon>
        <taxon>Arundinoideae</taxon>
        <taxon>Arundineae</taxon>
        <taxon>Arundo</taxon>
    </lineage>
</organism>
<reference evidence="2" key="1">
    <citation type="submission" date="2014-09" db="EMBL/GenBank/DDBJ databases">
        <authorList>
            <person name="Magalhaes I.L.F."/>
            <person name="Oliveira U."/>
            <person name="Santos F.R."/>
            <person name="Vidigal T.H.D.A."/>
            <person name="Brescovit A.D."/>
            <person name="Santos A.J."/>
        </authorList>
    </citation>
    <scope>NUCLEOTIDE SEQUENCE</scope>
    <source>
        <tissue evidence="2">Shoot tissue taken approximately 20 cm above the soil surface</tissue>
    </source>
</reference>
<feature type="signal peptide" evidence="1">
    <location>
        <begin position="1"/>
        <end position="19"/>
    </location>
</feature>
<sequence length="114" mass="12989">MICMCLIWIISSGRKSSLALVACGQVQEADFSLLSTKIRYICMVGILKKFLLTKKKEQFMRICGLLILVLGSGIRLRRLGCRLVPELGFQCVFIKKGLFFLVVWSIWKLKVMSL</sequence>
<name>A0A0A9EV48_ARUDO</name>
<proteinExistence type="predicted"/>
<keyword evidence="1" id="KW-0732">Signal</keyword>
<accession>A0A0A9EV48</accession>
<reference evidence="2" key="2">
    <citation type="journal article" date="2015" name="Data Brief">
        <title>Shoot transcriptome of the giant reed, Arundo donax.</title>
        <authorList>
            <person name="Barrero R.A."/>
            <person name="Guerrero F.D."/>
            <person name="Moolhuijzen P."/>
            <person name="Goolsby J.A."/>
            <person name="Tidwell J."/>
            <person name="Bellgard S.E."/>
            <person name="Bellgard M.I."/>
        </authorList>
    </citation>
    <scope>NUCLEOTIDE SEQUENCE</scope>
    <source>
        <tissue evidence="2">Shoot tissue taken approximately 20 cm above the soil surface</tissue>
    </source>
</reference>
<dbReference type="EMBL" id="GBRH01195017">
    <property type="protein sequence ID" value="JAE02879.1"/>
    <property type="molecule type" value="Transcribed_RNA"/>
</dbReference>
<evidence type="ECO:0000313" key="2">
    <source>
        <dbReference type="EMBL" id="JAE02879.1"/>
    </source>
</evidence>
<protein>
    <submittedName>
        <fullName evidence="2">Uncharacterized protein</fullName>
    </submittedName>
</protein>
<evidence type="ECO:0000256" key="1">
    <source>
        <dbReference type="SAM" id="SignalP"/>
    </source>
</evidence>